<reference evidence="1 2" key="1">
    <citation type="journal article" date="2019" name="Sci. Rep.">
        <title>Orb-weaving spider Araneus ventricosus genome elucidates the spidroin gene catalogue.</title>
        <authorList>
            <person name="Kono N."/>
            <person name="Nakamura H."/>
            <person name="Ohtoshi R."/>
            <person name="Moran D.A.P."/>
            <person name="Shinohara A."/>
            <person name="Yoshida Y."/>
            <person name="Fujiwara M."/>
            <person name="Mori M."/>
            <person name="Tomita M."/>
            <person name="Arakawa K."/>
        </authorList>
    </citation>
    <scope>NUCLEOTIDE SEQUENCE [LARGE SCALE GENOMIC DNA]</scope>
</reference>
<protein>
    <submittedName>
        <fullName evidence="1">Uncharacterized protein</fullName>
    </submittedName>
</protein>
<dbReference type="AlphaFoldDB" id="A0A4Y2VQC6"/>
<accession>A0A4Y2VQC6</accession>
<evidence type="ECO:0000313" key="2">
    <source>
        <dbReference type="Proteomes" id="UP000499080"/>
    </source>
</evidence>
<sequence>MKKRMLIKVDEFLSGLVKKKPNNGELEKSEGLPRLGEREKRVTQIWPCAKGCIEYSSSHRQTQCEEKFRSVAQEANFDAFESLFSSISGLCFSCL</sequence>
<gene>
    <name evidence="1" type="ORF">AVEN_213755_1</name>
</gene>
<dbReference type="EMBL" id="BGPR01048959">
    <property type="protein sequence ID" value="GBO25947.1"/>
    <property type="molecule type" value="Genomic_DNA"/>
</dbReference>
<dbReference type="Proteomes" id="UP000499080">
    <property type="component" value="Unassembled WGS sequence"/>
</dbReference>
<name>A0A4Y2VQC6_ARAVE</name>
<proteinExistence type="predicted"/>
<evidence type="ECO:0000313" key="1">
    <source>
        <dbReference type="EMBL" id="GBO25947.1"/>
    </source>
</evidence>
<comment type="caution">
    <text evidence="1">The sequence shown here is derived from an EMBL/GenBank/DDBJ whole genome shotgun (WGS) entry which is preliminary data.</text>
</comment>
<organism evidence="1 2">
    <name type="scientific">Araneus ventricosus</name>
    <name type="common">Orbweaver spider</name>
    <name type="synonym">Epeira ventricosa</name>
    <dbReference type="NCBI Taxonomy" id="182803"/>
    <lineage>
        <taxon>Eukaryota</taxon>
        <taxon>Metazoa</taxon>
        <taxon>Ecdysozoa</taxon>
        <taxon>Arthropoda</taxon>
        <taxon>Chelicerata</taxon>
        <taxon>Arachnida</taxon>
        <taxon>Araneae</taxon>
        <taxon>Araneomorphae</taxon>
        <taxon>Entelegynae</taxon>
        <taxon>Araneoidea</taxon>
        <taxon>Araneidae</taxon>
        <taxon>Araneus</taxon>
    </lineage>
</organism>
<keyword evidence="2" id="KW-1185">Reference proteome</keyword>